<keyword evidence="6 10" id="KW-1133">Transmembrane helix</keyword>
<dbReference type="FunFam" id="3.40.50.720:FF:000143">
    <property type="entry name" value="Fatty acyl-CoA reductase"/>
    <property type="match status" value="1"/>
</dbReference>
<feature type="transmembrane region" description="Helical" evidence="10">
    <location>
        <begin position="356"/>
        <end position="378"/>
    </location>
</feature>
<comment type="function">
    <text evidence="10">Catalyzes the reduction of fatty acyl-CoA to fatty alcohols.</text>
</comment>
<dbReference type="InterPro" id="IPR026055">
    <property type="entry name" value="FAR"/>
</dbReference>
<keyword evidence="5 10" id="KW-0521">NADP</keyword>
<dbReference type="AlphaFoldDB" id="A0A9N9WLJ6"/>
<evidence type="ECO:0000259" key="11">
    <source>
        <dbReference type="Pfam" id="PF03015"/>
    </source>
</evidence>
<dbReference type="Pfam" id="PF07993">
    <property type="entry name" value="NAD_binding_4"/>
    <property type="match status" value="1"/>
</dbReference>
<dbReference type="InterPro" id="IPR033640">
    <property type="entry name" value="FAR_C"/>
</dbReference>
<dbReference type="SUPFAM" id="SSF51735">
    <property type="entry name" value="NAD(P)-binding Rossmann-fold domains"/>
    <property type="match status" value="1"/>
</dbReference>
<dbReference type="PANTHER" id="PTHR11011:SF12">
    <property type="entry name" value="FATTY ACYL-COA REDUCTASE"/>
    <property type="match status" value="1"/>
</dbReference>
<dbReference type="EC" id="1.2.1.84" evidence="10"/>
<organism evidence="13 14">
    <name type="scientific">Chironomus riparius</name>
    <dbReference type="NCBI Taxonomy" id="315576"/>
    <lineage>
        <taxon>Eukaryota</taxon>
        <taxon>Metazoa</taxon>
        <taxon>Ecdysozoa</taxon>
        <taxon>Arthropoda</taxon>
        <taxon>Hexapoda</taxon>
        <taxon>Insecta</taxon>
        <taxon>Pterygota</taxon>
        <taxon>Neoptera</taxon>
        <taxon>Endopterygota</taxon>
        <taxon>Diptera</taxon>
        <taxon>Nematocera</taxon>
        <taxon>Chironomoidea</taxon>
        <taxon>Chironomidae</taxon>
        <taxon>Chironominae</taxon>
        <taxon>Chironomus</taxon>
    </lineage>
</organism>
<evidence type="ECO:0000313" key="13">
    <source>
        <dbReference type="EMBL" id="CAG9797524.1"/>
    </source>
</evidence>
<dbReference type="GO" id="GO:0035336">
    <property type="term" value="P:long-chain fatty-acyl-CoA metabolic process"/>
    <property type="evidence" value="ECO:0007669"/>
    <property type="project" value="TreeGrafter"/>
</dbReference>
<evidence type="ECO:0000256" key="8">
    <source>
        <dbReference type="ARBA" id="ARBA00023136"/>
    </source>
</evidence>
<dbReference type="InterPro" id="IPR036291">
    <property type="entry name" value="NAD(P)-bd_dom_sf"/>
</dbReference>
<dbReference type="CDD" id="cd05236">
    <property type="entry name" value="FAR-N_SDR_e"/>
    <property type="match status" value="1"/>
</dbReference>
<feature type="domain" description="Fatty acyl-CoA reductase C-terminal" evidence="11">
    <location>
        <begin position="363"/>
        <end position="454"/>
    </location>
</feature>
<dbReference type="Gene3D" id="3.40.50.720">
    <property type="entry name" value="NAD(P)-binding Rossmann-like Domain"/>
    <property type="match status" value="1"/>
</dbReference>
<keyword evidence="3 10" id="KW-0444">Lipid biosynthesis</keyword>
<evidence type="ECO:0000259" key="12">
    <source>
        <dbReference type="Pfam" id="PF07993"/>
    </source>
</evidence>
<comment type="catalytic activity">
    <reaction evidence="9 10">
        <text>a long-chain fatty acyl-CoA + 2 NADPH + 2 H(+) = a long-chain primary fatty alcohol + 2 NADP(+) + CoA</text>
        <dbReference type="Rhea" id="RHEA:52716"/>
        <dbReference type="ChEBI" id="CHEBI:15378"/>
        <dbReference type="ChEBI" id="CHEBI:57287"/>
        <dbReference type="ChEBI" id="CHEBI:57783"/>
        <dbReference type="ChEBI" id="CHEBI:58349"/>
        <dbReference type="ChEBI" id="CHEBI:77396"/>
        <dbReference type="ChEBI" id="CHEBI:83139"/>
        <dbReference type="EC" id="1.2.1.84"/>
    </reaction>
</comment>
<dbReference type="PANTHER" id="PTHR11011">
    <property type="entry name" value="MALE STERILITY PROTEIN 2-RELATED"/>
    <property type="match status" value="1"/>
</dbReference>
<evidence type="ECO:0000256" key="7">
    <source>
        <dbReference type="ARBA" id="ARBA00023098"/>
    </source>
</evidence>
<dbReference type="GO" id="GO:0016020">
    <property type="term" value="C:membrane"/>
    <property type="evidence" value="ECO:0007669"/>
    <property type="project" value="UniProtKB-SubCell"/>
</dbReference>
<name>A0A9N9WLJ6_9DIPT</name>
<evidence type="ECO:0000256" key="10">
    <source>
        <dbReference type="RuleBase" id="RU363097"/>
    </source>
</evidence>
<keyword evidence="8 10" id="KW-0472">Membrane</keyword>
<evidence type="ECO:0000256" key="9">
    <source>
        <dbReference type="ARBA" id="ARBA00052530"/>
    </source>
</evidence>
<evidence type="ECO:0000256" key="5">
    <source>
        <dbReference type="ARBA" id="ARBA00022857"/>
    </source>
</evidence>
<evidence type="ECO:0000256" key="2">
    <source>
        <dbReference type="ARBA" id="ARBA00005928"/>
    </source>
</evidence>
<keyword evidence="4 10" id="KW-0812">Transmembrane</keyword>
<dbReference type="CDD" id="cd09071">
    <property type="entry name" value="FAR_C"/>
    <property type="match status" value="1"/>
</dbReference>
<sequence>MTESGIREFFKGKTIFITGGSGFMGKVLLEKLLYSCSDLKEIFLLMRPKRGKTGEQRVQEFAQIPVFHRIVKEMPDQFKKITPVYGDIVSDRLGLSDEEYKRVVSTTNVVFHLAASLKLEATLKPNVEMNLTGTWNVLEMCKEMKDLLAVLHLSTAFCNCDQNVLYEEVYEWEQKPLDLVRCSKWMSEEAMSEMGNILMKPHPNTYTYTKRMAEILVRDIYNEGLLNVCIIRPSIVTPAWKEPLEGWVDSLNGPIGIMIAGGKGVLRSMMCESEYTAEVIPVDMAISGIIGVAYIMGTMKERPSKIPVYNVTCSEKKRVTWGTVLNDGKRLTYEYPFDAGLWYPNGDATMNPIKHYLTLFFCQWIPAVLIDFLMLIFCQRRFMIRVQKKIYIGLGVLQFFTTRIWDFRSDNYKKIYHTLSPEERVIFNTNTEEVDQDEYLKNIIIGGRQYCLKESLDNLPRARLHLKIQYAVDIIFKMFMLYYFGKWFLNLTGLSNVINNLMNSQSTDST</sequence>
<evidence type="ECO:0000256" key="4">
    <source>
        <dbReference type="ARBA" id="ARBA00022692"/>
    </source>
</evidence>
<keyword evidence="14" id="KW-1185">Reference proteome</keyword>
<keyword evidence="7 10" id="KW-0443">Lipid metabolism</keyword>
<evidence type="ECO:0000256" key="1">
    <source>
        <dbReference type="ARBA" id="ARBA00004141"/>
    </source>
</evidence>
<comment type="similarity">
    <text evidence="2 10">Belongs to the fatty acyl-CoA reductase family.</text>
</comment>
<evidence type="ECO:0000256" key="3">
    <source>
        <dbReference type="ARBA" id="ARBA00022516"/>
    </source>
</evidence>
<proteinExistence type="inferred from homology"/>
<evidence type="ECO:0000256" key="6">
    <source>
        <dbReference type="ARBA" id="ARBA00022989"/>
    </source>
</evidence>
<dbReference type="OrthoDB" id="429813at2759"/>
<accession>A0A9N9WLJ6</accession>
<dbReference type="GO" id="GO:0005777">
    <property type="term" value="C:peroxisome"/>
    <property type="evidence" value="ECO:0007669"/>
    <property type="project" value="TreeGrafter"/>
</dbReference>
<evidence type="ECO:0000313" key="14">
    <source>
        <dbReference type="Proteomes" id="UP001153620"/>
    </source>
</evidence>
<dbReference type="GO" id="GO:0102965">
    <property type="term" value="F:alcohol-forming long-chain fatty acyl-CoA reductase activity"/>
    <property type="evidence" value="ECO:0007669"/>
    <property type="project" value="UniProtKB-EC"/>
</dbReference>
<dbReference type="GO" id="GO:0080019">
    <property type="term" value="F:alcohol-forming very long-chain fatty acyl-CoA reductase activity"/>
    <property type="evidence" value="ECO:0007669"/>
    <property type="project" value="InterPro"/>
</dbReference>
<comment type="subcellular location">
    <subcellularLocation>
        <location evidence="1">Membrane</location>
        <topology evidence="1">Multi-pass membrane protein</topology>
    </subcellularLocation>
</comment>
<dbReference type="InterPro" id="IPR013120">
    <property type="entry name" value="FAR_NAD-bd"/>
</dbReference>
<protein>
    <recommendedName>
        <fullName evidence="10">Fatty acyl-CoA reductase</fullName>
        <ecNumber evidence="10">1.2.1.84</ecNumber>
    </recommendedName>
</protein>
<gene>
    <name evidence="13" type="ORF">CHIRRI_LOCUS522</name>
</gene>
<reference evidence="13" key="1">
    <citation type="submission" date="2022-01" db="EMBL/GenBank/DDBJ databases">
        <authorList>
            <person name="King R."/>
        </authorList>
    </citation>
    <scope>NUCLEOTIDE SEQUENCE</scope>
</reference>
<feature type="domain" description="Thioester reductase (TE)" evidence="12">
    <location>
        <begin position="17"/>
        <end position="287"/>
    </location>
</feature>
<keyword evidence="10" id="KW-0560">Oxidoreductase</keyword>
<dbReference type="Pfam" id="PF03015">
    <property type="entry name" value="Sterile"/>
    <property type="match status" value="1"/>
</dbReference>
<dbReference type="EMBL" id="OU895877">
    <property type="protein sequence ID" value="CAG9797524.1"/>
    <property type="molecule type" value="Genomic_DNA"/>
</dbReference>
<dbReference type="Proteomes" id="UP001153620">
    <property type="component" value="Chromosome 1"/>
</dbReference>
<reference evidence="13" key="2">
    <citation type="submission" date="2022-10" db="EMBL/GenBank/DDBJ databases">
        <authorList>
            <consortium name="ENA_rothamsted_submissions"/>
            <consortium name="culmorum"/>
            <person name="King R."/>
        </authorList>
    </citation>
    <scope>NUCLEOTIDE SEQUENCE</scope>
</reference>